<evidence type="ECO:0000313" key="7">
    <source>
        <dbReference type="EMBL" id="AXG81629.1"/>
    </source>
</evidence>
<dbReference type="Pfam" id="PF08545">
    <property type="entry name" value="ACP_syn_III"/>
    <property type="match status" value="1"/>
</dbReference>
<sequence length="365" mass="38476">MRTANLYLAGIGSHLPPLFPAERAVAEGLYDEEARVASGMRSAAVSASTPAPQMAIEAARTALAGSGHGPDDIGVLLHSYTHHQGPDGWSAVHYILHNTIDRPVPAMEVRQGCLGMLASLDVAANRLIAHPTHEAALITTGDNYSTPGVDRWRASSLFVLADAGCAVVLSRRSGFAELLSLDSLSDSSMEILHRAGEELFPPGVTRGRGLNFAERAEKVREQWAAGQAPPIKNFGDRVSEIAERVLKQAGLTIDQVAKVCHVGFSRPALEAMFLLPLDVPEEKTVWDYVNTIGHTGAADLFLALEHEWRTGGVRPGDHVLLIGASTGMEAGAAVVRITEAAPEPNVAGSSTAEPAAAGPSAAESE</sequence>
<dbReference type="InterPro" id="IPR016039">
    <property type="entry name" value="Thiolase-like"/>
</dbReference>
<evidence type="ECO:0000256" key="4">
    <source>
        <dbReference type="SAM" id="MobiDB-lite"/>
    </source>
</evidence>
<dbReference type="CDD" id="cd00827">
    <property type="entry name" value="init_cond_enzymes"/>
    <property type="match status" value="1"/>
</dbReference>
<dbReference type="Pfam" id="PF08541">
    <property type="entry name" value="ACP_syn_III_C"/>
    <property type="match status" value="1"/>
</dbReference>
<evidence type="ECO:0000313" key="8">
    <source>
        <dbReference type="Proteomes" id="UP000253868"/>
    </source>
</evidence>
<accession>A0A345HY55</accession>
<keyword evidence="1" id="KW-0963">Cytoplasm</keyword>
<reference evidence="8" key="1">
    <citation type="submission" date="2018-07" db="EMBL/GenBank/DDBJ databases">
        <authorList>
            <person name="Zhao J."/>
        </authorList>
    </citation>
    <scope>NUCLEOTIDE SEQUENCE [LARGE SCALE GENOMIC DNA]</scope>
    <source>
        <strain evidence="8">GSSD-12</strain>
    </source>
</reference>
<dbReference type="GO" id="GO:0006633">
    <property type="term" value="P:fatty acid biosynthetic process"/>
    <property type="evidence" value="ECO:0007669"/>
    <property type="project" value="InterPro"/>
</dbReference>
<dbReference type="EMBL" id="CP031194">
    <property type="protein sequence ID" value="AXG81629.1"/>
    <property type="molecule type" value="Genomic_DNA"/>
</dbReference>
<name>A0A345HY55_9ACTN</name>
<dbReference type="AlphaFoldDB" id="A0A345HY55"/>
<keyword evidence="2" id="KW-0808">Transferase</keyword>
<feature type="region of interest" description="Disordered" evidence="4">
    <location>
        <begin position="342"/>
        <end position="365"/>
    </location>
</feature>
<organism evidence="7 8">
    <name type="scientific">Streptomyces paludis</name>
    <dbReference type="NCBI Taxonomy" id="2282738"/>
    <lineage>
        <taxon>Bacteria</taxon>
        <taxon>Bacillati</taxon>
        <taxon>Actinomycetota</taxon>
        <taxon>Actinomycetes</taxon>
        <taxon>Kitasatosporales</taxon>
        <taxon>Streptomycetaceae</taxon>
        <taxon>Streptomyces</taxon>
    </lineage>
</organism>
<protein>
    <submittedName>
        <fullName evidence="7">3-oxoacyl-ACP synthase</fullName>
    </submittedName>
</protein>
<dbReference type="Gene3D" id="3.40.47.10">
    <property type="match status" value="2"/>
</dbReference>
<dbReference type="RefSeq" id="WP_114664170.1">
    <property type="nucleotide sequence ID" value="NZ_CP031194.1"/>
</dbReference>
<feature type="domain" description="Beta-ketoacyl-[acyl-carrier-protein] synthase III N-terminal" evidence="6">
    <location>
        <begin position="108"/>
        <end position="181"/>
    </location>
</feature>
<keyword evidence="3" id="KW-0012">Acyltransferase</keyword>
<dbReference type="GO" id="GO:0004315">
    <property type="term" value="F:3-oxoacyl-[acyl-carrier-protein] synthase activity"/>
    <property type="evidence" value="ECO:0007669"/>
    <property type="project" value="InterPro"/>
</dbReference>
<feature type="domain" description="Beta-ketoacyl-[acyl-carrier-protein] synthase III C-terminal" evidence="5">
    <location>
        <begin position="246"/>
        <end position="337"/>
    </location>
</feature>
<dbReference type="OrthoDB" id="7055207at2"/>
<evidence type="ECO:0000259" key="6">
    <source>
        <dbReference type="Pfam" id="PF08545"/>
    </source>
</evidence>
<dbReference type="Proteomes" id="UP000253868">
    <property type="component" value="Chromosome"/>
</dbReference>
<dbReference type="PANTHER" id="PTHR34069:SF2">
    <property type="entry name" value="BETA-KETOACYL-[ACYL-CARRIER-PROTEIN] SYNTHASE III"/>
    <property type="match status" value="1"/>
</dbReference>
<keyword evidence="8" id="KW-1185">Reference proteome</keyword>
<evidence type="ECO:0000256" key="1">
    <source>
        <dbReference type="ARBA" id="ARBA00022490"/>
    </source>
</evidence>
<proteinExistence type="predicted"/>
<dbReference type="PANTHER" id="PTHR34069">
    <property type="entry name" value="3-OXOACYL-[ACYL-CARRIER-PROTEIN] SYNTHASE 3"/>
    <property type="match status" value="1"/>
</dbReference>
<dbReference type="InterPro" id="IPR013747">
    <property type="entry name" value="ACP_syn_III_C"/>
</dbReference>
<dbReference type="GO" id="GO:0044550">
    <property type="term" value="P:secondary metabolite biosynthetic process"/>
    <property type="evidence" value="ECO:0007669"/>
    <property type="project" value="TreeGrafter"/>
</dbReference>
<evidence type="ECO:0000259" key="5">
    <source>
        <dbReference type="Pfam" id="PF08541"/>
    </source>
</evidence>
<dbReference type="SUPFAM" id="SSF53901">
    <property type="entry name" value="Thiolase-like"/>
    <property type="match status" value="1"/>
</dbReference>
<evidence type="ECO:0000256" key="3">
    <source>
        <dbReference type="ARBA" id="ARBA00023315"/>
    </source>
</evidence>
<dbReference type="KEGG" id="spad:DVK44_32340"/>
<gene>
    <name evidence="7" type="ORF">DVK44_32340</name>
</gene>
<dbReference type="InterPro" id="IPR013751">
    <property type="entry name" value="ACP_syn_III_N"/>
</dbReference>
<evidence type="ECO:0000256" key="2">
    <source>
        <dbReference type="ARBA" id="ARBA00022679"/>
    </source>
</evidence>
<feature type="compositionally biased region" description="Low complexity" evidence="4">
    <location>
        <begin position="347"/>
        <end position="365"/>
    </location>
</feature>